<sequence length="39" mass="4275">MIQMDDTFLRAGGDNGSGARLNLVIGRVSRRQTRGDGWP</sequence>
<accession>A0A1I7F6X9</accession>
<dbReference type="STRING" id="392015.SAMN05421543_10191"/>
<organism evidence="1 2">
    <name type="scientific">Alicyclobacillus macrosporangiidus</name>
    <dbReference type="NCBI Taxonomy" id="392015"/>
    <lineage>
        <taxon>Bacteria</taxon>
        <taxon>Bacillati</taxon>
        <taxon>Bacillota</taxon>
        <taxon>Bacilli</taxon>
        <taxon>Bacillales</taxon>
        <taxon>Alicyclobacillaceae</taxon>
        <taxon>Alicyclobacillus</taxon>
    </lineage>
</organism>
<dbReference type="Proteomes" id="UP000183508">
    <property type="component" value="Unassembled WGS sequence"/>
</dbReference>
<dbReference type="EMBL" id="FPBV01000001">
    <property type="protein sequence ID" value="SFU31905.1"/>
    <property type="molecule type" value="Genomic_DNA"/>
</dbReference>
<keyword evidence="2" id="KW-1185">Reference proteome</keyword>
<evidence type="ECO:0000313" key="2">
    <source>
        <dbReference type="Proteomes" id="UP000183508"/>
    </source>
</evidence>
<evidence type="ECO:0000313" key="1">
    <source>
        <dbReference type="EMBL" id="SFU31905.1"/>
    </source>
</evidence>
<dbReference type="AlphaFoldDB" id="A0A1I7F6X9"/>
<gene>
    <name evidence="1" type="ORF">SAMN05421543_10191</name>
</gene>
<proteinExistence type="predicted"/>
<protein>
    <submittedName>
        <fullName evidence="1">Uncharacterized protein</fullName>
    </submittedName>
</protein>
<reference evidence="2" key="1">
    <citation type="submission" date="2016-10" db="EMBL/GenBank/DDBJ databases">
        <authorList>
            <person name="Varghese N."/>
        </authorList>
    </citation>
    <scope>NUCLEOTIDE SEQUENCE [LARGE SCALE GENOMIC DNA]</scope>
    <source>
        <strain evidence="2">DSM 17980</strain>
    </source>
</reference>
<name>A0A1I7F6X9_9BACL</name>